<dbReference type="SUPFAM" id="SSF51735">
    <property type="entry name" value="NAD(P)-binding Rossmann-fold domains"/>
    <property type="match status" value="1"/>
</dbReference>
<dbReference type="Gene3D" id="3.30.360.10">
    <property type="entry name" value="Dihydrodipicolinate Reductase, domain 2"/>
    <property type="match status" value="1"/>
</dbReference>
<feature type="domain" description="GFO/IDH/MocA-like oxidoreductase" evidence="3">
    <location>
        <begin position="192"/>
        <end position="300"/>
    </location>
</feature>
<dbReference type="EMBL" id="FZNS01000012">
    <property type="protein sequence ID" value="SNR94426.1"/>
    <property type="molecule type" value="Genomic_DNA"/>
</dbReference>
<sequence>MPAFEHLVVLLYSTFNKMKNVSRRGFVERLGVGLGASILLPSFTAYPQRGALPYATKKLQVAVCGLGRYANLVREGLAASQYCQLAGIVTGSPTKASQWKAEYHIPEKNIYSYQTFDTILANKSIDLVYITLPNGLHKEYTLRAAKAGKHVIVEKPMALTEQDCQEMIAACQRAGVQLAVGYRLHYEPHHIELKRLGQEKVFGQVRLIEASLGYRLADIDPKDWHLNKALAGGGPLMNLGVYCVQSSRYVLGEEPVAVTAQFGPVTLPHLFTEVEESITWQLYFPSGAVCTSTATSTCNIDRFFASADSGSFELSPGLSYGPFRGKSSQGAFNFPVINQQAAQLDGIAYYLLANKPLPAHISGEEGRKDLRVLEGIYTAAKSGQKVSLR</sequence>
<dbReference type="InterPro" id="IPR036291">
    <property type="entry name" value="NAD(P)-bd_dom_sf"/>
</dbReference>
<dbReference type="SUPFAM" id="SSF55347">
    <property type="entry name" value="Glyceraldehyde-3-phosphate dehydrogenase-like, C-terminal domain"/>
    <property type="match status" value="1"/>
</dbReference>
<evidence type="ECO:0000313" key="4">
    <source>
        <dbReference type="EMBL" id="SNR94426.1"/>
    </source>
</evidence>
<proteinExistence type="predicted"/>
<feature type="domain" description="Gfo/Idh/MocA-like oxidoreductase N-terminal" evidence="2">
    <location>
        <begin position="60"/>
        <end position="182"/>
    </location>
</feature>
<dbReference type="InterPro" id="IPR050463">
    <property type="entry name" value="Gfo/Idh/MocA_oxidrdct_glycsds"/>
</dbReference>
<dbReference type="InterPro" id="IPR000683">
    <property type="entry name" value="Gfo/Idh/MocA-like_OxRdtase_N"/>
</dbReference>
<evidence type="ECO:0000313" key="5">
    <source>
        <dbReference type="Proteomes" id="UP000198310"/>
    </source>
</evidence>
<evidence type="ECO:0000259" key="2">
    <source>
        <dbReference type="Pfam" id="PF01408"/>
    </source>
</evidence>
<dbReference type="PANTHER" id="PTHR43818:SF11">
    <property type="entry name" value="BCDNA.GH03377"/>
    <property type="match status" value="1"/>
</dbReference>
<dbReference type="GO" id="GO:0000166">
    <property type="term" value="F:nucleotide binding"/>
    <property type="evidence" value="ECO:0007669"/>
    <property type="project" value="InterPro"/>
</dbReference>
<accession>A0A239AFI2</accession>
<dbReference type="PRINTS" id="PR01775">
    <property type="entry name" value="GLFROXRDTASE"/>
</dbReference>
<dbReference type="Proteomes" id="UP000198310">
    <property type="component" value="Unassembled WGS sequence"/>
</dbReference>
<evidence type="ECO:0000259" key="3">
    <source>
        <dbReference type="Pfam" id="PF22725"/>
    </source>
</evidence>
<protein>
    <submittedName>
        <fullName evidence="4">Predicted dehydrogenase</fullName>
    </submittedName>
</protein>
<reference evidence="5" key="1">
    <citation type="submission" date="2017-06" db="EMBL/GenBank/DDBJ databases">
        <authorList>
            <person name="Varghese N."/>
            <person name="Submissions S."/>
        </authorList>
    </citation>
    <scope>NUCLEOTIDE SEQUENCE [LARGE SCALE GENOMIC DNA]</scope>
    <source>
        <strain evidence="5">DSM 28041</strain>
    </source>
</reference>
<gene>
    <name evidence="4" type="ORF">SAMN06269173_11254</name>
</gene>
<dbReference type="InterPro" id="IPR055170">
    <property type="entry name" value="GFO_IDH_MocA-like_dom"/>
</dbReference>
<dbReference type="Gene3D" id="3.40.50.720">
    <property type="entry name" value="NAD(P)-binding Rossmann-like Domain"/>
    <property type="match status" value="1"/>
</dbReference>
<dbReference type="AlphaFoldDB" id="A0A239AFI2"/>
<dbReference type="GO" id="GO:0016491">
    <property type="term" value="F:oxidoreductase activity"/>
    <property type="evidence" value="ECO:0007669"/>
    <property type="project" value="UniProtKB-KW"/>
</dbReference>
<dbReference type="Pfam" id="PF22725">
    <property type="entry name" value="GFO_IDH_MocA_C3"/>
    <property type="match status" value="1"/>
</dbReference>
<evidence type="ECO:0000256" key="1">
    <source>
        <dbReference type="ARBA" id="ARBA00023002"/>
    </source>
</evidence>
<dbReference type="InterPro" id="IPR008354">
    <property type="entry name" value="Glc-Fru_OxRdtase_bac"/>
</dbReference>
<keyword evidence="5" id="KW-1185">Reference proteome</keyword>
<dbReference type="Pfam" id="PF01408">
    <property type="entry name" value="GFO_IDH_MocA"/>
    <property type="match status" value="1"/>
</dbReference>
<keyword evidence="1" id="KW-0560">Oxidoreductase</keyword>
<name>A0A239AFI2_9BACT</name>
<organism evidence="4 5">
    <name type="scientific">Hymenobacter mucosus</name>
    <dbReference type="NCBI Taxonomy" id="1411120"/>
    <lineage>
        <taxon>Bacteria</taxon>
        <taxon>Pseudomonadati</taxon>
        <taxon>Bacteroidota</taxon>
        <taxon>Cytophagia</taxon>
        <taxon>Cytophagales</taxon>
        <taxon>Hymenobacteraceae</taxon>
        <taxon>Hymenobacter</taxon>
    </lineage>
</organism>
<dbReference type="PANTHER" id="PTHR43818">
    <property type="entry name" value="BCDNA.GH03377"/>
    <property type="match status" value="1"/>
</dbReference>